<evidence type="ECO:0000313" key="5">
    <source>
        <dbReference type="Proteomes" id="UP000325780"/>
    </source>
</evidence>
<keyword evidence="2" id="KW-0560">Oxidoreductase</keyword>
<dbReference type="Proteomes" id="UP000325780">
    <property type="component" value="Unassembled WGS sequence"/>
</dbReference>
<sequence>MATTYAKDQPADFKNEIRQIAITGAGGSIGKPLAEALLKTGKHTITALTRAGSQSTLPEGIRSVPVTYDDESSLVSALTGQDALIITLPVKTAPDTQSKIVQAAAKAGVKYIMPNVWGCNATNEELTSSVPHWEHLCDPFREIEKIGVSSWVALVNGFWYEHSLCLGPSGFGFDFAAKKLILFDDGETKINISTVEQCGRAVARLLSLKVFPEDENDESVTLSRWFNKPVFVSSFLISQKDMFESWKRVTGDTDEDWSITRESSSDRFEKGLEMVRNGNPAAFVQTMYSRLFFPNGGGDYEHEHGLDNEALGLSKEDLDTSTKVAKAMLDRGYNYMTNRH</sequence>
<feature type="domain" description="NmrA-like" evidence="3">
    <location>
        <begin position="19"/>
        <end position="151"/>
    </location>
</feature>
<dbReference type="Gene3D" id="3.40.50.720">
    <property type="entry name" value="NAD(P)-binding Rossmann-like Domain"/>
    <property type="match status" value="1"/>
</dbReference>
<dbReference type="InterPro" id="IPR051609">
    <property type="entry name" value="NmrA/Isoflavone_reductase-like"/>
</dbReference>
<keyword evidence="1" id="KW-0521">NADP</keyword>
<organism evidence="4 5">
    <name type="scientific">Aspergillus avenaceus</name>
    <dbReference type="NCBI Taxonomy" id="36643"/>
    <lineage>
        <taxon>Eukaryota</taxon>
        <taxon>Fungi</taxon>
        <taxon>Dikarya</taxon>
        <taxon>Ascomycota</taxon>
        <taxon>Pezizomycotina</taxon>
        <taxon>Eurotiomycetes</taxon>
        <taxon>Eurotiomycetidae</taxon>
        <taxon>Eurotiales</taxon>
        <taxon>Aspergillaceae</taxon>
        <taxon>Aspergillus</taxon>
        <taxon>Aspergillus subgen. Circumdati</taxon>
    </lineage>
</organism>
<dbReference type="InterPro" id="IPR045312">
    <property type="entry name" value="PCBER-like"/>
</dbReference>
<dbReference type="EMBL" id="ML742023">
    <property type="protein sequence ID" value="KAE8155309.1"/>
    <property type="molecule type" value="Genomic_DNA"/>
</dbReference>
<dbReference type="InterPro" id="IPR036291">
    <property type="entry name" value="NAD(P)-bd_dom_sf"/>
</dbReference>
<evidence type="ECO:0000256" key="2">
    <source>
        <dbReference type="ARBA" id="ARBA00023002"/>
    </source>
</evidence>
<dbReference type="Pfam" id="PF05368">
    <property type="entry name" value="NmrA"/>
    <property type="match status" value="1"/>
</dbReference>
<evidence type="ECO:0000259" key="3">
    <source>
        <dbReference type="Pfam" id="PF05368"/>
    </source>
</evidence>
<evidence type="ECO:0000313" key="4">
    <source>
        <dbReference type="EMBL" id="KAE8155309.1"/>
    </source>
</evidence>
<dbReference type="PANTHER" id="PTHR47706:SF7">
    <property type="entry name" value="CIPA-LIKE, PUTATIVE (AFU_ORTHOLOGUE AFUA_1G01630)-RELATED"/>
    <property type="match status" value="1"/>
</dbReference>
<evidence type="ECO:0000256" key="1">
    <source>
        <dbReference type="ARBA" id="ARBA00022857"/>
    </source>
</evidence>
<protein>
    <recommendedName>
        <fullName evidence="3">NmrA-like domain-containing protein</fullName>
    </recommendedName>
</protein>
<keyword evidence="5" id="KW-1185">Reference proteome</keyword>
<gene>
    <name evidence="4" type="ORF">BDV25DRAFT_146469</name>
</gene>
<dbReference type="AlphaFoldDB" id="A0A5N6UA21"/>
<accession>A0A5N6UA21</accession>
<dbReference type="SUPFAM" id="SSF51735">
    <property type="entry name" value="NAD(P)-binding Rossmann-fold domains"/>
    <property type="match status" value="1"/>
</dbReference>
<proteinExistence type="predicted"/>
<reference evidence="4 5" key="1">
    <citation type="submission" date="2019-04" db="EMBL/GenBank/DDBJ databases">
        <title>Friends and foes A comparative genomics study of 23 Aspergillus species from section Flavi.</title>
        <authorList>
            <consortium name="DOE Joint Genome Institute"/>
            <person name="Kjaerbolling I."/>
            <person name="Vesth T."/>
            <person name="Frisvad J.C."/>
            <person name="Nybo J.L."/>
            <person name="Theobald S."/>
            <person name="Kildgaard S."/>
            <person name="Isbrandt T."/>
            <person name="Kuo A."/>
            <person name="Sato A."/>
            <person name="Lyhne E.K."/>
            <person name="Kogle M.E."/>
            <person name="Wiebenga A."/>
            <person name="Kun R.S."/>
            <person name="Lubbers R.J."/>
            <person name="Makela M.R."/>
            <person name="Barry K."/>
            <person name="Chovatia M."/>
            <person name="Clum A."/>
            <person name="Daum C."/>
            <person name="Haridas S."/>
            <person name="He G."/>
            <person name="LaButti K."/>
            <person name="Lipzen A."/>
            <person name="Mondo S."/>
            <person name="Riley R."/>
            <person name="Salamov A."/>
            <person name="Simmons B.A."/>
            <person name="Magnuson J.K."/>
            <person name="Henrissat B."/>
            <person name="Mortensen U.H."/>
            <person name="Larsen T.O."/>
            <person name="Devries R.P."/>
            <person name="Grigoriev I.V."/>
            <person name="Machida M."/>
            <person name="Baker S.E."/>
            <person name="Andersen M.R."/>
        </authorList>
    </citation>
    <scope>NUCLEOTIDE SEQUENCE [LARGE SCALE GENOMIC DNA]</scope>
    <source>
        <strain evidence="4 5">IBT 18842</strain>
    </source>
</reference>
<name>A0A5N6UA21_ASPAV</name>
<dbReference type="CDD" id="cd05259">
    <property type="entry name" value="PCBER_SDR_a"/>
    <property type="match status" value="1"/>
</dbReference>
<dbReference type="GO" id="GO:0016491">
    <property type="term" value="F:oxidoreductase activity"/>
    <property type="evidence" value="ECO:0007669"/>
    <property type="project" value="UniProtKB-KW"/>
</dbReference>
<dbReference type="PANTHER" id="PTHR47706">
    <property type="entry name" value="NMRA-LIKE FAMILY PROTEIN"/>
    <property type="match status" value="1"/>
</dbReference>
<dbReference type="InterPro" id="IPR008030">
    <property type="entry name" value="NmrA-like"/>
</dbReference>
<dbReference type="OrthoDB" id="419598at2759"/>